<name>A0A8S5TT38_9CAUD</name>
<sequence>MNVTQIYSIVNDAAQQSMGRTAVAVQDLQGLISLGNEVISSQNNSELFLNALAQRIGKTIFSFRQYENMFSDMVLDDFAWGAIMQKIKVSMPESEADEQYGLANGKAVDHYKVSKPIVHQKLFVTESPIQWHVTIQRKLMREAFLSETAMGSFIGYIFGEVQNAIELALENLGHLCLANFAAETTHEIKLVTNYNAATTSSLTSENCIYDEKFLRYAVAQIKQYSKNMRSMSTAYNDGSETRHTPFTDQKLRILSSFQTTLETQVQYAAFNEKFVSLNGFTEVNYWQGEKNPSQIIVKRASDGTETTINNIVSFLHDRDALGIYKKTEDVLTTPVNAAGGYYNTYWHEKQLWFNDLSENFLMFTLN</sequence>
<dbReference type="EMBL" id="BK015925">
    <property type="protein sequence ID" value="DAF85365.1"/>
    <property type="molecule type" value="Genomic_DNA"/>
</dbReference>
<evidence type="ECO:0000313" key="1">
    <source>
        <dbReference type="EMBL" id="DAF85365.1"/>
    </source>
</evidence>
<reference evidence="1" key="1">
    <citation type="journal article" date="2021" name="Proc. Natl. Acad. Sci. U.S.A.">
        <title>A Catalog of Tens of Thousands of Viruses from Human Metagenomes Reveals Hidden Associations with Chronic Diseases.</title>
        <authorList>
            <person name="Tisza M.J."/>
            <person name="Buck C.B."/>
        </authorList>
    </citation>
    <scope>NUCLEOTIDE SEQUENCE</scope>
    <source>
        <strain evidence="1">Ct1ev3</strain>
    </source>
</reference>
<organism evidence="1">
    <name type="scientific">Podoviridae sp. ct1ev3</name>
    <dbReference type="NCBI Taxonomy" id="2825216"/>
    <lineage>
        <taxon>Viruses</taxon>
        <taxon>Duplodnaviria</taxon>
        <taxon>Heunggongvirae</taxon>
        <taxon>Uroviricota</taxon>
        <taxon>Caudoviricetes</taxon>
    </lineage>
</organism>
<protein>
    <submittedName>
        <fullName evidence="1">Major capsid protein</fullName>
    </submittedName>
</protein>
<accession>A0A8S5TT38</accession>
<proteinExistence type="predicted"/>
<dbReference type="Pfam" id="PF25622">
    <property type="entry name" value="Phi29_MCP"/>
    <property type="match status" value="1"/>
</dbReference>